<dbReference type="AlphaFoldDB" id="A0A559JNA2"/>
<evidence type="ECO:0000256" key="5">
    <source>
        <dbReference type="SAM" id="MobiDB-lite"/>
    </source>
</evidence>
<feature type="domain" description="Calcineurin-like phosphoesterase" evidence="6">
    <location>
        <begin position="1"/>
        <end position="197"/>
    </location>
</feature>
<keyword evidence="8" id="KW-1185">Reference proteome</keyword>
<proteinExistence type="inferred from homology"/>
<keyword evidence="3" id="KW-0408">Iron</keyword>
<dbReference type="SUPFAM" id="SSF56300">
    <property type="entry name" value="Metallo-dependent phosphatases"/>
    <property type="match status" value="1"/>
</dbReference>
<dbReference type="Proteomes" id="UP000316330">
    <property type="component" value="Unassembled WGS sequence"/>
</dbReference>
<evidence type="ECO:0000256" key="2">
    <source>
        <dbReference type="ARBA" id="ARBA00022801"/>
    </source>
</evidence>
<dbReference type="Pfam" id="PF00149">
    <property type="entry name" value="Metallophos"/>
    <property type="match status" value="1"/>
</dbReference>
<sequence>MKLAIIGDLHYPDELLSQAQSTKEARDAFYSYFLDRFLSIEADYYISIGDLAHLGEFSEFKYVLNQLQDRQLQDRFLHALGNHDTFTYSKTDILTLTRQPRFTLIEQPDAFLLVLDTAREIREDWSGTMDDEQLVWLSEQLDRPANKPLLVFAHHPPHGTTARSTETMMSLDPTLDIWPILKRWKGFGFYFNGHNHVHSIVRREQWHFIQTAAVPDAPAVRVVCVEDGELRMETIDLSNTETTEWASLFTADMYDYEILPEANGDSTSASLRVELGQPTEKDGDAE</sequence>
<name>A0A559JNA2_9BACL</name>
<organism evidence="7 8">
    <name type="scientific">Cohnella terricola</name>
    <dbReference type="NCBI Taxonomy" id="1289167"/>
    <lineage>
        <taxon>Bacteria</taxon>
        <taxon>Bacillati</taxon>
        <taxon>Bacillota</taxon>
        <taxon>Bacilli</taxon>
        <taxon>Bacillales</taxon>
        <taxon>Paenibacillaceae</taxon>
        <taxon>Cohnella</taxon>
    </lineage>
</organism>
<dbReference type="OrthoDB" id="1645838at2"/>
<dbReference type="InterPro" id="IPR004843">
    <property type="entry name" value="Calcineurin-like_PHP"/>
</dbReference>
<evidence type="ECO:0000256" key="1">
    <source>
        <dbReference type="ARBA" id="ARBA00022723"/>
    </source>
</evidence>
<evidence type="ECO:0000313" key="8">
    <source>
        <dbReference type="Proteomes" id="UP000316330"/>
    </source>
</evidence>
<dbReference type="PANTHER" id="PTHR42988:SF2">
    <property type="entry name" value="CYCLIC NUCLEOTIDE PHOSPHODIESTERASE CBUA0032-RELATED"/>
    <property type="match status" value="1"/>
</dbReference>
<comment type="similarity">
    <text evidence="4">Belongs to the cyclic nucleotide phosphodiesterase class-III family.</text>
</comment>
<dbReference type="EMBL" id="VNJJ01000004">
    <property type="protein sequence ID" value="TVY01365.1"/>
    <property type="molecule type" value="Genomic_DNA"/>
</dbReference>
<comment type="caution">
    <text evidence="7">The sequence shown here is derived from an EMBL/GenBank/DDBJ whole genome shotgun (WGS) entry which is preliminary data.</text>
</comment>
<keyword evidence="2" id="KW-0378">Hydrolase</keyword>
<dbReference type="InterPro" id="IPR029052">
    <property type="entry name" value="Metallo-depent_PP-like"/>
</dbReference>
<dbReference type="InterPro" id="IPR050884">
    <property type="entry name" value="CNP_phosphodiesterase-III"/>
</dbReference>
<keyword evidence="1" id="KW-0479">Metal-binding</keyword>
<evidence type="ECO:0000313" key="7">
    <source>
        <dbReference type="EMBL" id="TVY01365.1"/>
    </source>
</evidence>
<evidence type="ECO:0000256" key="3">
    <source>
        <dbReference type="ARBA" id="ARBA00023004"/>
    </source>
</evidence>
<dbReference type="RefSeq" id="WP_144700613.1">
    <property type="nucleotide sequence ID" value="NZ_VNJJ01000004.1"/>
</dbReference>
<dbReference type="GO" id="GO:0046872">
    <property type="term" value="F:metal ion binding"/>
    <property type="evidence" value="ECO:0007669"/>
    <property type="project" value="UniProtKB-KW"/>
</dbReference>
<protein>
    <submittedName>
        <fullName evidence="7">Metallophosphoesterase</fullName>
    </submittedName>
</protein>
<gene>
    <name evidence="7" type="ORF">FPZ45_09510</name>
</gene>
<feature type="region of interest" description="Disordered" evidence="5">
    <location>
        <begin position="267"/>
        <end position="286"/>
    </location>
</feature>
<evidence type="ECO:0000259" key="6">
    <source>
        <dbReference type="Pfam" id="PF00149"/>
    </source>
</evidence>
<dbReference type="Gene3D" id="3.60.21.10">
    <property type="match status" value="1"/>
</dbReference>
<evidence type="ECO:0000256" key="4">
    <source>
        <dbReference type="ARBA" id="ARBA00025742"/>
    </source>
</evidence>
<accession>A0A559JNA2</accession>
<reference evidence="7 8" key="1">
    <citation type="submission" date="2019-07" db="EMBL/GenBank/DDBJ databases">
        <authorList>
            <person name="Kim J."/>
        </authorList>
    </citation>
    <scope>NUCLEOTIDE SEQUENCE [LARGE SCALE GENOMIC DNA]</scope>
    <source>
        <strain evidence="7 8">G13</strain>
    </source>
</reference>
<dbReference type="GO" id="GO:0016787">
    <property type="term" value="F:hydrolase activity"/>
    <property type="evidence" value="ECO:0007669"/>
    <property type="project" value="UniProtKB-KW"/>
</dbReference>
<dbReference type="PANTHER" id="PTHR42988">
    <property type="entry name" value="PHOSPHOHYDROLASE"/>
    <property type="match status" value="1"/>
</dbReference>